<dbReference type="Gene3D" id="3.30.2010.20">
    <property type="match status" value="1"/>
</dbReference>
<proteinExistence type="predicted"/>
<accession>A0AAJ1U615</accession>
<dbReference type="InterPro" id="IPR038555">
    <property type="entry name" value="Zincin_1_sf"/>
</dbReference>
<dbReference type="InterPro" id="IPR010428">
    <property type="entry name" value="Zincin_1"/>
</dbReference>
<evidence type="ECO:0000313" key="1">
    <source>
        <dbReference type="EMBL" id="MDQ2093674.1"/>
    </source>
</evidence>
<dbReference type="Proteomes" id="UP001227162">
    <property type="component" value="Unassembled WGS sequence"/>
</dbReference>
<dbReference type="RefSeq" id="WP_317625255.1">
    <property type="nucleotide sequence ID" value="NZ_JANFFA010000001.1"/>
</dbReference>
<organism evidence="1 2">
    <name type="scientific">Rhodalgimonas zhirmunskyi</name>
    <dbReference type="NCBI Taxonomy" id="2964767"/>
    <lineage>
        <taxon>Bacteria</taxon>
        <taxon>Pseudomonadati</taxon>
        <taxon>Pseudomonadota</taxon>
        <taxon>Alphaproteobacteria</taxon>
        <taxon>Rhodobacterales</taxon>
        <taxon>Roseobacteraceae</taxon>
        <taxon>Rhodalgimonas</taxon>
    </lineage>
</organism>
<reference evidence="1" key="2">
    <citation type="submission" date="2023-04" db="EMBL/GenBank/DDBJ databases">
        <title>'Rhodoalgimonas zhirmunskyi' gen. nov., isolated from a red alga.</title>
        <authorList>
            <person name="Nedashkovskaya O.I."/>
            <person name="Otstavnykh N.Y."/>
            <person name="Bystritskaya E.P."/>
            <person name="Balabanova L.A."/>
            <person name="Isaeva M.P."/>
        </authorList>
    </citation>
    <scope>NUCLEOTIDE SEQUENCE</scope>
    <source>
        <strain evidence="1">10Alg 79</strain>
    </source>
</reference>
<protein>
    <submittedName>
        <fullName evidence="1">Metallopeptidase family protein</fullName>
    </submittedName>
</protein>
<comment type="caution">
    <text evidence="1">The sequence shown here is derived from an EMBL/GenBank/DDBJ whole genome shotgun (WGS) entry which is preliminary data.</text>
</comment>
<sequence>MTNAAFTGQSASTRAAPSLDHFEQVARDTVATFPEPFRKGAEGVVLHVADWPTPDMLEDLQIPHREDLTGLYQGIPMTHKSATWPQSTPDIVWLFREPILAEWRARGDVALDDIITNVTVHEFAHHFGWSDGDIARIDQWWL</sequence>
<dbReference type="Pfam" id="PF06262">
    <property type="entry name" value="Zincin_1"/>
    <property type="match status" value="1"/>
</dbReference>
<dbReference type="CDD" id="cd12952">
    <property type="entry name" value="MMP_ACEL2062"/>
    <property type="match status" value="1"/>
</dbReference>
<name>A0AAJ1U615_9RHOB</name>
<dbReference type="SUPFAM" id="SSF55486">
    <property type="entry name" value="Metalloproteases ('zincins'), catalytic domain"/>
    <property type="match status" value="1"/>
</dbReference>
<dbReference type="EMBL" id="JANFFA010000001">
    <property type="protein sequence ID" value="MDQ2093674.1"/>
    <property type="molecule type" value="Genomic_DNA"/>
</dbReference>
<keyword evidence="2" id="KW-1185">Reference proteome</keyword>
<gene>
    <name evidence="1" type="ORF">NOI20_06100</name>
</gene>
<reference evidence="1" key="1">
    <citation type="submission" date="2022-07" db="EMBL/GenBank/DDBJ databases">
        <authorList>
            <person name="Otstavnykh N."/>
            <person name="Isaeva M."/>
            <person name="Bystritskaya E."/>
        </authorList>
    </citation>
    <scope>NUCLEOTIDE SEQUENCE</scope>
    <source>
        <strain evidence="1">10Alg 79</strain>
    </source>
</reference>
<dbReference type="AlphaFoldDB" id="A0AAJ1U615"/>
<evidence type="ECO:0000313" key="2">
    <source>
        <dbReference type="Proteomes" id="UP001227162"/>
    </source>
</evidence>